<dbReference type="PANTHER" id="PTHR47966:SF51">
    <property type="entry name" value="BETA-SITE APP-CLEAVING ENZYME, ISOFORM A-RELATED"/>
    <property type="match status" value="1"/>
</dbReference>
<dbReference type="InterPro" id="IPR034164">
    <property type="entry name" value="Pepsin-like_dom"/>
</dbReference>
<dbReference type="PROSITE" id="PS51767">
    <property type="entry name" value="PEPTIDASE_A1"/>
    <property type="match status" value="1"/>
</dbReference>
<dbReference type="RefSeq" id="XP_025353568.1">
    <property type="nucleotide sequence ID" value="XM_025499006.1"/>
</dbReference>
<keyword evidence="3" id="KW-0378">Hydrolase</keyword>
<evidence type="ECO:0000256" key="5">
    <source>
        <dbReference type="SAM" id="Phobius"/>
    </source>
</evidence>
<gene>
    <name evidence="8" type="ORF">FA14DRAFT_161202</name>
</gene>
<accession>A0A316V6W3</accession>
<evidence type="ECO:0000313" key="8">
    <source>
        <dbReference type="EMBL" id="PWN33266.1"/>
    </source>
</evidence>
<keyword evidence="2 3" id="KW-0064">Aspartyl protease</keyword>
<sequence length="578" mass="61066">MFRSFSILLVLLSILSFSTTSAHKILLRRHSFLSTTRPGHENLVKRASAEEPRMIRRTIENDLLFSSSSILAPLEVGTPPQNLFVLLDTASADLAVFGADYADQYSDGSASTTNDESKIGPSFDSGASTSYQSKGTKFKNNYGSGSSATSFTALYSTDTISFRDMTLVNQPVGVIHSGNVTYGPAASGIMGLAFEAASLGLRATPPVQQLLFSKALKAPVFSFALMRPSVAAEQTSTSGITQPGGIFTLGQIDSDQYQGPIGWSSVVSTTQGSDIPHKWLAMLDSVSVNGNVVPDSQGIVANFDTGSSVSRGSVQLIDAILAQIQNVYKDDSGNYYVPCGENMPPAFNMTISMGGVSIPIEPMDMLFKTAQFNINGGTYCFSTLTPTSSDEYDIQIGDDVMRSLYVAFSFNPPKIGIAAQSTNVHNQGAVPSYDFTKTRTLDMSSLSQPQATGFSKVQCTPVPATATDHVSMVGSTSIAVGGTYMPTSNVGLSMETVRPSMIPTQIGPVVSAAATNAATDGIERNPSTVKGIQAIDNSPKSTSFASSASARMSTSAASSWTFTPIIICMVVLPALFIL</sequence>
<dbReference type="PANTHER" id="PTHR47966">
    <property type="entry name" value="BETA-SITE APP-CLEAVING ENZYME, ISOFORM A-RELATED"/>
    <property type="match status" value="1"/>
</dbReference>
<feature type="chain" id="PRO_5016386144" evidence="6">
    <location>
        <begin position="23"/>
        <end position="578"/>
    </location>
</feature>
<evidence type="ECO:0000256" key="3">
    <source>
        <dbReference type="RuleBase" id="RU000454"/>
    </source>
</evidence>
<feature type="transmembrane region" description="Helical" evidence="5">
    <location>
        <begin position="557"/>
        <end position="577"/>
    </location>
</feature>
<dbReference type="PRINTS" id="PR00792">
    <property type="entry name" value="PEPSIN"/>
</dbReference>
<feature type="domain" description="Peptidase A1" evidence="7">
    <location>
        <begin position="70"/>
        <end position="418"/>
    </location>
</feature>
<dbReference type="InterPro" id="IPR001461">
    <property type="entry name" value="Aspartic_peptidase_A1"/>
</dbReference>
<dbReference type="STRING" id="1280837.A0A316V6W3"/>
<organism evidence="8 9">
    <name type="scientific">Meira miltonrushii</name>
    <dbReference type="NCBI Taxonomy" id="1280837"/>
    <lineage>
        <taxon>Eukaryota</taxon>
        <taxon>Fungi</taxon>
        <taxon>Dikarya</taxon>
        <taxon>Basidiomycota</taxon>
        <taxon>Ustilaginomycotina</taxon>
        <taxon>Exobasidiomycetes</taxon>
        <taxon>Exobasidiales</taxon>
        <taxon>Brachybasidiaceae</taxon>
        <taxon>Meira</taxon>
    </lineage>
</organism>
<feature type="region of interest" description="Disordered" evidence="4">
    <location>
        <begin position="108"/>
        <end position="130"/>
    </location>
</feature>
<evidence type="ECO:0000256" key="4">
    <source>
        <dbReference type="SAM" id="MobiDB-lite"/>
    </source>
</evidence>
<keyword evidence="6" id="KW-0732">Signal</keyword>
<comment type="similarity">
    <text evidence="1 3">Belongs to the peptidase A1 family.</text>
</comment>
<dbReference type="GeneID" id="37020787"/>
<proteinExistence type="inferred from homology"/>
<dbReference type="SUPFAM" id="SSF50630">
    <property type="entry name" value="Acid proteases"/>
    <property type="match status" value="1"/>
</dbReference>
<name>A0A316V6W3_9BASI</name>
<evidence type="ECO:0000256" key="1">
    <source>
        <dbReference type="ARBA" id="ARBA00007447"/>
    </source>
</evidence>
<keyword evidence="5" id="KW-0472">Membrane</keyword>
<keyword evidence="5" id="KW-1133">Transmembrane helix</keyword>
<dbReference type="InParanoid" id="A0A316V6W3"/>
<reference evidence="8 9" key="1">
    <citation type="journal article" date="2018" name="Mol. Biol. Evol.">
        <title>Broad Genomic Sampling Reveals a Smut Pathogenic Ancestry of the Fungal Clade Ustilaginomycotina.</title>
        <authorList>
            <person name="Kijpornyongpan T."/>
            <person name="Mondo S.J."/>
            <person name="Barry K."/>
            <person name="Sandor L."/>
            <person name="Lee J."/>
            <person name="Lipzen A."/>
            <person name="Pangilinan J."/>
            <person name="LaButti K."/>
            <person name="Hainaut M."/>
            <person name="Henrissat B."/>
            <person name="Grigoriev I.V."/>
            <person name="Spatafora J.W."/>
            <person name="Aime M.C."/>
        </authorList>
    </citation>
    <scope>NUCLEOTIDE SEQUENCE [LARGE SCALE GENOMIC DNA]</scope>
    <source>
        <strain evidence="8 9">MCA 3882</strain>
    </source>
</reference>
<dbReference type="AlphaFoldDB" id="A0A316V6W3"/>
<evidence type="ECO:0000256" key="2">
    <source>
        <dbReference type="ARBA" id="ARBA00022750"/>
    </source>
</evidence>
<keyword evidence="3 8" id="KW-0645">Protease</keyword>
<dbReference type="Gene3D" id="2.40.70.10">
    <property type="entry name" value="Acid Proteases"/>
    <property type="match status" value="2"/>
</dbReference>
<evidence type="ECO:0000259" key="7">
    <source>
        <dbReference type="PROSITE" id="PS51767"/>
    </source>
</evidence>
<dbReference type="FunCoup" id="A0A316V6W3">
    <property type="interactions" value="36"/>
</dbReference>
<protein>
    <submittedName>
        <fullName evidence="8">Acid protease</fullName>
    </submittedName>
</protein>
<dbReference type="InterPro" id="IPR021109">
    <property type="entry name" value="Peptidase_aspartic_dom_sf"/>
</dbReference>
<dbReference type="GO" id="GO:0006508">
    <property type="term" value="P:proteolysis"/>
    <property type="evidence" value="ECO:0007669"/>
    <property type="project" value="UniProtKB-KW"/>
</dbReference>
<dbReference type="OrthoDB" id="2747330at2759"/>
<keyword evidence="9" id="KW-1185">Reference proteome</keyword>
<dbReference type="GO" id="GO:0004190">
    <property type="term" value="F:aspartic-type endopeptidase activity"/>
    <property type="evidence" value="ECO:0007669"/>
    <property type="project" value="UniProtKB-KW"/>
</dbReference>
<dbReference type="CDD" id="cd05471">
    <property type="entry name" value="pepsin_like"/>
    <property type="match status" value="1"/>
</dbReference>
<evidence type="ECO:0000256" key="6">
    <source>
        <dbReference type="SAM" id="SignalP"/>
    </source>
</evidence>
<evidence type="ECO:0000313" key="9">
    <source>
        <dbReference type="Proteomes" id="UP000245771"/>
    </source>
</evidence>
<dbReference type="InterPro" id="IPR033121">
    <property type="entry name" value="PEPTIDASE_A1"/>
</dbReference>
<dbReference type="EMBL" id="KZ819604">
    <property type="protein sequence ID" value="PWN33266.1"/>
    <property type="molecule type" value="Genomic_DNA"/>
</dbReference>
<feature type="signal peptide" evidence="6">
    <location>
        <begin position="1"/>
        <end position="22"/>
    </location>
</feature>
<dbReference type="Pfam" id="PF00026">
    <property type="entry name" value="Asp"/>
    <property type="match status" value="1"/>
</dbReference>
<dbReference type="PROSITE" id="PS00141">
    <property type="entry name" value="ASP_PROTEASE"/>
    <property type="match status" value="1"/>
</dbReference>
<dbReference type="InterPro" id="IPR001969">
    <property type="entry name" value="Aspartic_peptidase_AS"/>
</dbReference>
<dbReference type="Proteomes" id="UP000245771">
    <property type="component" value="Unassembled WGS sequence"/>
</dbReference>
<keyword evidence="5" id="KW-0812">Transmembrane</keyword>